<comment type="caution">
    <text evidence="2">The sequence shown here is derived from an EMBL/GenBank/DDBJ whole genome shotgun (WGS) entry which is preliminary data.</text>
</comment>
<dbReference type="Proteomes" id="UP000789595">
    <property type="component" value="Unassembled WGS sequence"/>
</dbReference>
<proteinExistence type="predicted"/>
<dbReference type="AlphaFoldDB" id="A0A8J2S9R7"/>
<keyword evidence="3" id="KW-1185">Reference proteome</keyword>
<sequence>MMLPVVVACVAAAAAAELHANPPLTAATPNRTRVHADAALLLAGLDWAGDAPDNATVAPIIRRHPLVVAFRRTKQLVGRVPKLYRWLTRLVNPRPVEPPPPPEPVAAPAATPPVYDAGAALDAYARSCARYAVSANGAVLGALRFGGVCVKPSDESGGAPFGDADLLAVVDAICDPASVARALDLTRVDGARFTQACAARALSHALAKADRGRGLAYLALVGAPLGPRGAERLATAATPQLRALRLQGCDARDAGLDAFAQALGERLPQLERLDVSRNRASLHACKRLKKAAKARGANGGKKCRVELRGNCLALEMACAATHAAGVAAFATGGPYLLHEAKRLGLDGACVRSLAVYASAHVFYFAASAQTHLAEARFGRARPALPGAPRPPPRSRWDRAAPALVLAATHYPFAAFLQLDAATSRRVHGAALALCAFTLCREPPGVDRDPPSLRVGKYAPVETLALLFVGSFAASATALPLRRALGDAAFRSLAAGALLHVAAAICHVAAGAGHAAAHALTLTGAALHAMVVLKSLVWHFLPAAPPAPRPPGAAPPV</sequence>
<protein>
    <submittedName>
        <fullName evidence="2">Uncharacterized protein</fullName>
    </submittedName>
</protein>
<dbReference type="OrthoDB" id="10661521at2759"/>
<evidence type="ECO:0000313" key="3">
    <source>
        <dbReference type="Proteomes" id="UP000789595"/>
    </source>
</evidence>
<feature type="chain" id="PRO_5035260666" evidence="1">
    <location>
        <begin position="21"/>
        <end position="556"/>
    </location>
</feature>
<dbReference type="SUPFAM" id="SSF52047">
    <property type="entry name" value="RNI-like"/>
    <property type="match status" value="1"/>
</dbReference>
<organism evidence="2 3">
    <name type="scientific">Pelagomonas calceolata</name>
    <dbReference type="NCBI Taxonomy" id="35677"/>
    <lineage>
        <taxon>Eukaryota</taxon>
        <taxon>Sar</taxon>
        <taxon>Stramenopiles</taxon>
        <taxon>Ochrophyta</taxon>
        <taxon>Pelagophyceae</taxon>
        <taxon>Pelagomonadales</taxon>
        <taxon>Pelagomonadaceae</taxon>
        <taxon>Pelagomonas</taxon>
    </lineage>
</organism>
<accession>A0A8J2S9R7</accession>
<gene>
    <name evidence="2" type="ORF">PECAL_2P15040</name>
</gene>
<dbReference type="EMBL" id="CAKKNE010000002">
    <property type="protein sequence ID" value="CAH0368438.1"/>
    <property type="molecule type" value="Genomic_DNA"/>
</dbReference>
<evidence type="ECO:0000256" key="1">
    <source>
        <dbReference type="SAM" id="SignalP"/>
    </source>
</evidence>
<feature type="signal peptide" evidence="1">
    <location>
        <begin position="1"/>
        <end position="20"/>
    </location>
</feature>
<name>A0A8J2S9R7_9STRA</name>
<reference evidence="2" key="1">
    <citation type="submission" date="2021-11" db="EMBL/GenBank/DDBJ databases">
        <authorList>
            <consortium name="Genoscope - CEA"/>
            <person name="William W."/>
        </authorList>
    </citation>
    <scope>NUCLEOTIDE SEQUENCE</scope>
</reference>
<dbReference type="InterPro" id="IPR032675">
    <property type="entry name" value="LRR_dom_sf"/>
</dbReference>
<dbReference type="Gene3D" id="3.80.10.10">
    <property type="entry name" value="Ribonuclease Inhibitor"/>
    <property type="match status" value="1"/>
</dbReference>
<keyword evidence="1" id="KW-0732">Signal</keyword>
<evidence type="ECO:0000313" key="2">
    <source>
        <dbReference type="EMBL" id="CAH0368438.1"/>
    </source>
</evidence>